<dbReference type="Proteomes" id="UP000887013">
    <property type="component" value="Unassembled WGS sequence"/>
</dbReference>
<evidence type="ECO:0000313" key="3">
    <source>
        <dbReference type="EMBL" id="GFS42529.1"/>
    </source>
</evidence>
<dbReference type="InterPro" id="IPR050951">
    <property type="entry name" value="Retrovirus_Pol_polyprotein"/>
</dbReference>
<dbReference type="GO" id="GO:0071897">
    <property type="term" value="P:DNA biosynthetic process"/>
    <property type="evidence" value="ECO:0007669"/>
    <property type="project" value="UniProtKB-ARBA"/>
</dbReference>
<proteinExistence type="predicted"/>
<keyword evidence="1" id="KW-0511">Multifunctional enzyme</keyword>
<dbReference type="Pfam" id="PF17919">
    <property type="entry name" value="RT_RNaseH_2"/>
    <property type="match status" value="1"/>
</dbReference>
<dbReference type="PANTHER" id="PTHR37984:SF5">
    <property type="entry name" value="PROTEIN NYNRIN-LIKE"/>
    <property type="match status" value="1"/>
</dbReference>
<dbReference type="Gene3D" id="3.30.420.10">
    <property type="entry name" value="Ribonuclease H-like superfamily/Ribonuclease H"/>
    <property type="match status" value="1"/>
</dbReference>
<reference evidence="3" key="1">
    <citation type="submission" date="2020-08" db="EMBL/GenBank/DDBJ databases">
        <title>Multicomponent nature underlies the extraordinary mechanical properties of spider dragline silk.</title>
        <authorList>
            <person name="Kono N."/>
            <person name="Nakamura H."/>
            <person name="Mori M."/>
            <person name="Yoshida Y."/>
            <person name="Ohtoshi R."/>
            <person name="Malay A.D."/>
            <person name="Moran D.A.P."/>
            <person name="Tomita M."/>
            <person name="Numata K."/>
            <person name="Arakawa K."/>
        </authorList>
    </citation>
    <scope>NUCLEOTIDE SEQUENCE</scope>
</reference>
<evidence type="ECO:0000313" key="4">
    <source>
        <dbReference type="Proteomes" id="UP000887013"/>
    </source>
</evidence>
<evidence type="ECO:0000256" key="1">
    <source>
        <dbReference type="ARBA" id="ARBA00023268"/>
    </source>
</evidence>
<accession>A0A8X6IF64</accession>
<comment type="caution">
    <text evidence="3">The sequence shown here is derived from an EMBL/GenBank/DDBJ whole genome shotgun (WGS) entry which is preliminary data.</text>
</comment>
<dbReference type="AlphaFoldDB" id="A0A8X6IF64"/>
<dbReference type="GO" id="GO:0003824">
    <property type="term" value="F:catalytic activity"/>
    <property type="evidence" value="ECO:0007669"/>
    <property type="project" value="UniProtKB-KW"/>
</dbReference>
<organism evidence="3 4">
    <name type="scientific">Nephila pilipes</name>
    <name type="common">Giant wood spider</name>
    <name type="synonym">Nephila maculata</name>
    <dbReference type="NCBI Taxonomy" id="299642"/>
    <lineage>
        <taxon>Eukaryota</taxon>
        <taxon>Metazoa</taxon>
        <taxon>Ecdysozoa</taxon>
        <taxon>Arthropoda</taxon>
        <taxon>Chelicerata</taxon>
        <taxon>Arachnida</taxon>
        <taxon>Araneae</taxon>
        <taxon>Araneomorphae</taxon>
        <taxon>Entelegynae</taxon>
        <taxon>Araneoidea</taxon>
        <taxon>Nephilidae</taxon>
        <taxon>Nephila</taxon>
    </lineage>
</organism>
<name>A0A8X6IF64_NEPPI</name>
<feature type="domain" description="Reverse transcriptase/retrotransposon-derived protein RNase H-like" evidence="2">
    <location>
        <begin position="59"/>
        <end position="122"/>
    </location>
</feature>
<keyword evidence="4" id="KW-1185">Reference proteome</keyword>
<dbReference type="InterPro" id="IPR041577">
    <property type="entry name" value="RT_RNaseH_2"/>
</dbReference>
<sequence length="209" mass="23205">MRINVAKSVMGADQVEYFGYPITAEGFCPLPEKNAAKTQAPLHDLIKGANKKDRRQVPWTESTIKNFEQCKSDIIKASLLSFPKSGLPLSLCADASDIAIGSVLQQYVNESRKPIAFYSKIVGHTTPYHPQGNGKVERKNLKRAIKAHNIIKWIKSLPTVLLGLRAALRLDTNHTIAQMVYDSWDVKSDTYSVLLSATILKPFPNDLAL</sequence>
<dbReference type="PANTHER" id="PTHR37984">
    <property type="entry name" value="PROTEIN CBG26694"/>
    <property type="match status" value="1"/>
</dbReference>
<dbReference type="EMBL" id="BMAW01044052">
    <property type="protein sequence ID" value="GFS42529.1"/>
    <property type="molecule type" value="Genomic_DNA"/>
</dbReference>
<protein>
    <submittedName>
        <fullName evidence="3">Transposon Ty3-I Gag-Pol polyprotein</fullName>
    </submittedName>
</protein>
<dbReference type="InterPro" id="IPR043502">
    <property type="entry name" value="DNA/RNA_pol_sf"/>
</dbReference>
<dbReference type="OrthoDB" id="6771881at2759"/>
<dbReference type="InterPro" id="IPR036397">
    <property type="entry name" value="RNaseH_sf"/>
</dbReference>
<dbReference type="SUPFAM" id="SSF56672">
    <property type="entry name" value="DNA/RNA polymerases"/>
    <property type="match status" value="1"/>
</dbReference>
<evidence type="ECO:0000259" key="2">
    <source>
        <dbReference type="Pfam" id="PF17919"/>
    </source>
</evidence>
<gene>
    <name evidence="3" type="primary">TY3B-I_1170</name>
    <name evidence="3" type="ORF">NPIL_54441</name>
</gene>
<dbReference type="GO" id="GO:0003676">
    <property type="term" value="F:nucleic acid binding"/>
    <property type="evidence" value="ECO:0007669"/>
    <property type="project" value="InterPro"/>
</dbReference>